<comment type="caution">
    <text evidence="1">The sequence shown here is derived from an EMBL/GenBank/DDBJ whole genome shotgun (WGS) entry which is preliminary data.</text>
</comment>
<sequence length="275" mass="30330">MALSLTLLGTAAGVSHASTGPRHLPERATAFTTAAAAVQSPVPQDVVRRYNLDTRWYTKYVAGPTDPQTGLPLPVLGSSRIQDATLLKAARQLDTLTRTYPYYPIGELNRRKVRVVLTARSEKMSSIPEVRAQYGTSLDERYWAGMGATDSLPLSVGTEANLVDNQGGENCYAHEFGHSVADMALTHIDPDFQRQLDAALGNARSKGLWRNTYAQTNYHEYWAEGLQSYFDINRAGPAGGDGVHNDIDTRSELQRYDPQLFALLDRVYRGARLPS</sequence>
<organism evidence="1 2">
    <name type="scientific">Streptomyces lichenis</name>
    <dbReference type="NCBI Taxonomy" id="2306967"/>
    <lineage>
        <taxon>Bacteria</taxon>
        <taxon>Bacillati</taxon>
        <taxon>Actinomycetota</taxon>
        <taxon>Actinomycetes</taxon>
        <taxon>Kitasatosporales</taxon>
        <taxon>Streptomycetaceae</taxon>
        <taxon>Streptomyces</taxon>
    </lineage>
</organism>
<evidence type="ECO:0000313" key="1">
    <source>
        <dbReference type="EMBL" id="MCK8678748.1"/>
    </source>
</evidence>
<dbReference type="SUPFAM" id="SSF55486">
    <property type="entry name" value="Metalloproteases ('zincins'), catalytic domain"/>
    <property type="match status" value="1"/>
</dbReference>
<evidence type="ECO:0000313" key="2">
    <source>
        <dbReference type="Proteomes" id="UP001522868"/>
    </source>
</evidence>
<name>A0ABT0IBP9_9ACTN</name>
<dbReference type="RefSeq" id="WP_248634390.1">
    <property type="nucleotide sequence ID" value="NZ_JALPTH010000013.1"/>
</dbReference>
<accession>A0ABT0IBP9</accession>
<keyword evidence="2" id="KW-1185">Reference proteome</keyword>
<dbReference type="InterPro" id="IPR024079">
    <property type="entry name" value="MetalloPept_cat_dom_sf"/>
</dbReference>
<dbReference type="Proteomes" id="UP001522868">
    <property type="component" value="Unassembled WGS sequence"/>
</dbReference>
<protein>
    <submittedName>
        <fullName evidence="1">Uncharacterized protein</fullName>
    </submittedName>
</protein>
<reference evidence="1 2" key="1">
    <citation type="submission" date="2022-04" db="EMBL/GenBank/DDBJ databases">
        <title>Streptomyces sp. nov. LCR6-01 isolated from Lichen of Dirinaria sp.</title>
        <authorList>
            <person name="Kanchanasin P."/>
            <person name="Tanasupawat S."/>
            <person name="Phongsopitanun W."/>
        </authorList>
    </citation>
    <scope>NUCLEOTIDE SEQUENCE [LARGE SCALE GENOMIC DNA]</scope>
    <source>
        <strain evidence="1 2">LCR6-01</strain>
    </source>
</reference>
<proteinExistence type="predicted"/>
<dbReference type="EMBL" id="JALPTH010000013">
    <property type="protein sequence ID" value="MCK8678748.1"/>
    <property type="molecule type" value="Genomic_DNA"/>
</dbReference>
<dbReference type="Gene3D" id="3.40.390.10">
    <property type="entry name" value="Collagenase (Catalytic Domain)"/>
    <property type="match status" value="1"/>
</dbReference>
<gene>
    <name evidence="1" type="ORF">M1O15_15390</name>
</gene>